<dbReference type="SUPFAM" id="SSF63817">
    <property type="entry name" value="Sortase"/>
    <property type="match status" value="1"/>
</dbReference>
<dbReference type="EMBL" id="MGAY01000012">
    <property type="protein sequence ID" value="OGK57119.1"/>
    <property type="molecule type" value="Genomic_DNA"/>
</dbReference>
<dbReference type="Proteomes" id="UP000176376">
    <property type="component" value="Unassembled WGS sequence"/>
</dbReference>
<name>A0A1F7JNC5_9BACT</name>
<evidence type="ECO:0000313" key="2">
    <source>
        <dbReference type="EMBL" id="OGK57119.1"/>
    </source>
</evidence>
<gene>
    <name evidence="2" type="ORF">A3J15_02420</name>
</gene>
<evidence type="ECO:0008006" key="4">
    <source>
        <dbReference type="Google" id="ProtNLM"/>
    </source>
</evidence>
<keyword evidence="1" id="KW-0378">Hydrolase</keyword>
<dbReference type="CDD" id="cd05829">
    <property type="entry name" value="Sortase_F"/>
    <property type="match status" value="1"/>
</dbReference>
<organism evidence="2 3">
    <name type="scientific">Candidatus Roizmanbacteria bacterium RIFCSPLOWO2_02_FULL_38_10</name>
    <dbReference type="NCBI Taxonomy" id="1802074"/>
    <lineage>
        <taxon>Bacteria</taxon>
        <taxon>Candidatus Roizmaniibacteriota</taxon>
    </lineage>
</organism>
<comment type="caution">
    <text evidence="2">The sequence shown here is derived from an EMBL/GenBank/DDBJ whole genome shotgun (WGS) entry which is preliminary data.</text>
</comment>
<dbReference type="Pfam" id="PF04203">
    <property type="entry name" value="Sortase"/>
    <property type="match status" value="1"/>
</dbReference>
<dbReference type="Gene3D" id="2.40.260.10">
    <property type="entry name" value="Sortase"/>
    <property type="match status" value="1"/>
</dbReference>
<evidence type="ECO:0000313" key="3">
    <source>
        <dbReference type="Proteomes" id="UP000176376"/>
    </source>
</evidence>
<sequence length="183" mass="20476">MILPFILKTDNAYYQEKINKPQVAEAPTPRPTPTVSLPQRLIIEKLAINAVLEYVGLDGAGAMGVPQDFDNVAWYQDGPKPGEVGNAVIAGHLDRVTGDPAVFYYLSSLQIGDQIFSVAQDGKVYTFIVKDKKIYPYNQVPLEEVFGEYSGKRLNLITCQGIFNQRTQNYSNRIVIYTELLEN</sequence>
<proteinExistence type="predicted"/>
<dbReference type="InterPro" id="IPR005754">
    <property type="entry name" value="Sortase"/>
</dbReference>
<dbReference type="AlphaFoldDB" id="A0A1F7JNC5"/>
<dbReference type="GO" id="GO:0016787">
    <property type="term" value="F:hydrolase activity"/>
    <property type="evidence" value="ECO:0007669"/>
    <property type="project" value="UniProtKB-KW"/>
</dbReference>
<accession>A0A1F7JNC5</accession>
<protein>
    <recommendedName>
        <fullName evidence="4">Sortase</fullName>
    </recommendedName>
</protein>
<reference evidence="2 3" key="1">
    <citation type="journal article" date="2016" name="Nat. Commun.">
        <title>Thousands of microbial genomes shed light on interconnected biogeochemical processes in an aquifer system.</title>
        <authorList>
            <person name="Anantharaman K."/>
            <person name="Brown C.T."/>
            <person name="Hug L.A."/>
            <person name="Sharon I."/>
            <person name="Castelle C.J."/>
            <person name="Probst A.J."/>
            <person name="Thomas B.C."/>
            <person name="Singh A."/>
            <person name="Wilkins M.J."/>
            <person name="Karaoz U."/>
            <person name="Brodie E.L."/>
            <person name="Williams K.H."/>
            <person name="Hubbard S.S."/>
            <person name="Banfield J.F."/>
        </authorList>
    </citation>
    <scope>NUCLEOTIDE SEQUENCE [LARGE SCALE GENOMIC DNA]</scope>
</reference>
<dbReference type="InterPro" id="IPR042001">
    <property type="entry name" value="Sortase_F"/>
</dbReference>
<evidence type="ECO:0000256" key="1">
    <source>
        <dbReference type="ARBA" id="ARBA00022801"/>
    </source>
</evidence>
<dbReference type="InterPro" id="IPR023365">
    <property type="entry name" value="Sortase_dom-sf"/>
</dbReference>